<dbReference type="SUPFAM" id="SSF52266">
    <property type="entry name" value="SGNH hydrolase"/>
    <property type="match status" value="1"/>
</dbReference>
<comment type="caution">
    <text evidence="3">The sequence shown here is derived from an EMBL/GenBank/DDBJ whole genome shotgun (WGS) entry which is preliminary data.</text>
</comment>
<dbReference type="Gene3D" id="3.40.50.1110">
    <property type="entry name" value="SGNH hydrolase"/>
    <property type="match status" value="1"/>
</dbReference>
<sequence>MSDFFKLTQDLSQAVDQLNAVLQGDENTTVLIGGEEKPSVQKQAIDAVNAKMQIVLNAVADIDAIKYQTISSGLTASPNGGFFSVVSASESRYLDLYQNENGVAVFKKSYPSNQAITEVAKEVLDISEGFSGEARYLGVEDIKPLLTDKNFKVLLGFDSVNDKLIGAGILDESDVLGLVSNPINEAVKLETIKNSENLSSEATYKGTGVTPLVTDKNLKVILGYETKTESVLGSGLITDETMTSFGSALFKGSDIVPMVTDSIGRLILGYDVAEDKLIGVGFSGQSIEKVIYKQKVPLKEKIISKAINHVIAYGQSLSVGAAGKPVISLNQPYNNLTFNGGPRAFNGTEYDFLPLKPLAEDENPAPDGSSTRGETVCSGFANLASTLLAEAGLNPLEHVILASAAGHGGYRVSQLEKGTAWYNNTFLQHVTQGYTANPEHVVPAVLWLQGENDASYTTTYSEYKQALTQLSEDIDADVKAINSQTSPAYLLEYQTAYWTLQRPDISLAQLDLAKENNNIFMVCPIYHMPHASDRIHLTSEGYKWLSGYFAKAYKSLLDGYEPEFLKPVSATLKDTLLAVTFDVPCLPLVLDTENLALTQDCGFAVEDADGLINLKSINVSGLSVVIELSRAVVGNAEVRYALDYQSNLTDMNEVGTGNLRDSDPETISVLGVEKPLFNVSPHFKLNIVRLGE</sequence>
<keyword evidence="4" id="KW-1185">Reference proteome</keyword>
<evidence type="ECO:0000256" key="1">
    <source>
        <dbReference type="ARBA" id="ARBA00022801"/>
    </source>
</evidence>
<dbReference type="Proteomes" id="UP000317938">
    <property type="component" value="Unassembled WGS sequence"/>
</dbReference>
<accession>A0ABY3FEA8</accession>
<gene>
    <name evidence="3" type="ORF">FQP85_08455</name>
</gene>
<feature type="domain" description="Sialate O-acetylesterase" evidence="2">
    <location>
        <begin position="405"/>
        <end position="554"/>
    </location>
</feature>
<proteinExistence type="predicted"/>
<keyword evidence="1" id="KW-0378">Hydrolase</keyword>
<evidence type="ECO:0000313" key="3">
    <source>
        <dbReference type="EMBL" id="TVU83797.1"/>
    </source>
</evidence>
<evidence type="ECO:0000313" key="4">
    <source>
        <dbReference type="Proteomes" id="UP000317938"/>
    </source>
</evidence>
<dbReference type="RefSeq" id="WP_145236484.1">
    <property type="nucleotide sequence ID" value="NZ_VNFF01000007.1"/>
</dbReference>
<organism evidence="3 4">
    <name type="scientific">Pseudoalteromonas neustonica</name>
    <dbReference type="NCBI Taxonomy" id="1840331"/>
    <lineage>
        <taxon>Bacteria</taxon>
        <taxon>Pseudomonadati</taxon>
        <taxon>Pseudomonadota</taxon>
        <taxon>Gammaproteobacteria</taxon>
        <taxon>Alteromonadales</taxon>
        <taxon>Pseudoalteromonadaceae</taxon>
        <taxon>Pseudoalteromonas</taxon>
    </lineage>
</organism>
<dbReference type="EMBL" id="VNFF01000007">
    <property type="protein sequence ID" value="TVU83797.1"/>
    <property type="molecule type" value="Genomic_DNA"/>
</dbReference>
<reference evidence="3 4" key="1">
    <citation type="submission" date="2019-07" db="EMBL/GenBank/DDBJ databases">
        <title>Diversity of Bacteria from Kongsfjorden, Arctic.</title>
        <authorList>
            <person name="Yu Y."/>
        </authorList>
    </citation>
    <scope>NUCLEOTIDE SEQUENCE [LARGE SCALE GENOMIC DNA]</scope>
    <source>
        <strain evidence="3 4">SM1927</strain>
    </source>
</reference>
<dbReference type="InterPro" id="IPR005181">
    <property type="entry name" value="SASA"/>
</dbReference>
<dbReference type="Pfam" id="PF03629">
    <property type="entry name" value="SASA"/>
    <property type="match status" value="1"/>
</dbReference>
<evidence type="ECO:0000259" key="2">
    <source>
        <dbReference type="Pfam" id="PF03629"/>
    </source>
</evidence>
<dbReference type="InterPro" id="IPR036514">
    <property type="entry name" value="SGNH_hydro_sf"/>
</dbReference>
<protein>
    <submittedName>
        <fullName evidence="3">Sialate O-acetylesterase</fullName>
    </submittedName>
</protein>
<name>A0ABY3FEA8_9GAMM</name>